<feature type="compositionally biased region" description="Polar residues" evidence="1">
    <location>
        <begin position="435"/>
        <end position="445"/>
    </location>
</feature>
<evidence type="ECO:0000313" key="3">
    <source>
        <dbReference type="Proteomes" id="UP000444721"/>
    </source>
</evidence>
<accession>A0A6A5BP83</accession>
<dbReference type="OrthoDB" id="10497718at2759"/>
<feature type="region of interest" description="Disordered" evidence="1">
    <location>
        <begin position="398"/>
        <end position="422"/>
    </location>
</feature>
<dbReference type="VEuPathDB" id="AmoebaDB:NfTy_033500"/>
<organism evidence="2 3">
    <name type="scientific">Naegleria fowleri</name>
    <name type="common">Brain eating amoeba</name>
    <dbReference type="NCBI Taxonomy" id="5763"/>
    <lineage>
        <taxon>Eukaryota</taxon>
        <taxon>Discoba</taxon>
        <taxon>Heterolobosea</taxon>
        <taxon>Tetramitia</taxon>
        <taxon>Eutetramitia</taxon>
        <taxon>Vahlkampfiidae</taxon>
        <taxon>Naegleria</taxon>
    </lineage>
</organism>
<feature type="compositionally biased region" description="Polar residues" evidence="1">
    <location>
        <begin position="398"/>
        <end position="415"/>
    </location>
</feature>
<dbReference type="GeneID" id="68109185"/>
<dbReference type="EMBL" id="VFQX01000028">
    <property type="protein sequence ID" value="KAF0978897.1"/>
    <property type="molecule type" value="Genomic_DNA"/>
</dbReference>
<dbReference type="Proteomes" id="UP000444721">
    <property type="component" value="Unassembled WGS sequence"/>
</dbReference>
<name>A0A6A5BP83_NAEFO</name>
<dbReference type="AlphaFoldDB" id="A0A6A5BP83"/>
<dbReference type="VEuPathDB" id="AmoebaDB:FDP41_001967"/>
<sequence length="478" mass="54827">MQRSSLGKRVVSSEMPQIQWSESMMRSCVKKQTLTLYFRKMAMGMAVINYPCMETLFFKNNDTFVEEQELQQDEYSLALFYAIQALCDQYTGRREKALESFNVSKKYLGLIFDDFDSFSVLSTYNYLAYFLAGEGEDELAKQYVSIVDQYFERRKRRMLKGQQCFHSNVFNVDNLDKKRGVTKLFFFDHRVSWEPHVKYSQLLSVAFKISTGREMPDEMIAIVDEDLNERNYVRQTEVLANIHLLMKSHHKDLQHAPEYIEIGLFKDTLTVTYLNIESLRVVLSKCQDPIIKFSFKHTILKEADVISALTENPVFLGMTASFVFAFAIAAQTHLELYFDPDIIMRVATQEQILKNLVKDYKGLLFLSKYGRISKKYGHIVSAIEQLLKNTHHAVDLNQQQTASHSPQAHQKNSSDGGADNHIGCGSMSSSGLACTNKQEITISPSTKKRRHAPPSAQFLANTARNFRPGNALNNPRKE</sequence>
<dbReference type="OMA" id="MGMAVIN"/>
<dbReference type="VEuPathDB" id="AmoebaDB:NF0008770"/>
<dbReference type="RefSeq" id="XP_044563610.1">
    <property type="nucleotide sequence ID" value="XM_044705109.1"/>
</dbReference>
<evidence type="ECO:0000313" key="2">
    <source>
        <dbReference type="EMBL" id="KAF0978897.1"/>
    </source>
</evidence>
<feature type="region of interest" description="Disordered" evidence="1">
    <location>
        <begin position="435"/>
        <end position="478"/>
    </location>
</feature>
<comment type="caution">
    <text evidence="2">The sequence shown here is derived from an EMBL/GenBank/DDBJ whole genome shotgun (WGS) entry which is preliminary data.</text>
</comment>
<proteinExistence type="predicted"/>
<gene>
    <name evidence="2" type="ORF">FDP41_001967</name>
</gene>
<keyword evidence="3" id="KW-1185">Reference proteome</keyword>
<reference evidence="2 3" key="1">
    <citation type="journal article" date="2019" name="Sci. Rep.">
        <title>Nanopore sequencing improves the draft genome of the human pathogenic amoeba Naegleria fowleri.</title>
        <authorList>
            <person name="Liechti N."/>
            <person name="Schurch N."/>
            <person name="Bruggmann R."/>
            <person name="Wittwer M."/>
        </authorList>
    </citation>
    <scope>NUCLEOTIDE SEQUENCE [LARGE SCALE GENOMIC DNA]</scope>
    <source>
        <strain evidence="2 3">ATCC 30894</strain>
    </source>
</reference>
<protein>
    <submittedName>
        <fullName evidence="2">Uncharacterized protein</fullName>
    </submittedName>
</protein>
<evidence type="ECO:0000256" key="1">
    <source>
        <dbReference type="SAM" id="MobiDB-lite"/>
    </source>
</evidence>